<organism evidence="2 3">
    <name type="scientific">Grifola frondosa</name>
    <name type="common">Maitake</name>
    <name type="synonym">Polyporus frondosus</name>
    <dbReference type="NCBI Taxonomy" id="5627"/>
    <lineage>
        <taxon>Eukaryota</taxon>
        <taxon>Fungi</taxon>
        <taxon>Dikarya</taxon>
        <taxon>Basidiomycota</taxon>
        <taxon>Agaricomycotina</taxon>
        <taxon>Agaricomycetes</taxon>
        <taxon>Polyporales</taxon>
        <taxon>Grifolaceae</taxon>
        <taxon>Grifola</taxon>
    </lineage>
</organism>
<keyword evidence="1" id="KW-0472">Membrane</keyword>
<comment type="caution">
    <text evidence="2">The sequence shown here is derived from an EMBL/GenBank/DDBJ whole genome shotgun (WGS) entry which is preliminary data.</text>
</comment>
<accession>A0A1C7LWZ4</accession>
<sequence length="129" mass="14505">MASLRPDALRTMSTHLCDEREIMVTVSDTRRTWHVRLEIVRASSKPTAFLSAQLLTTNHHHPFVCIYLLTWLVNLVLVLPLALPPGLLLLPLPRRAAARTLQQRPTQAVLLPLLSMRPQFPSGSRADTV</sequence>
<keyword evidence="1" id="KW-0812">Transmembrane</keyword>
<keyword evidence="1" id="KW-1133">Transmembrane helix</keyword>
<proteinExistence type="predicted"/>
<reference evidence="2 3" key="1">
    <citation type="submission" date="2016-03" db="EMBL/GenBank/DDBJ databases">
        <title>Whole genome sequencing of Grifola frondosa 9006-11.</title>
        <authorList>
            <person name="Min B."/>
            <person name="Park H."/>
            <person name="Kim J.-G."/>
            <person name="Cho H."/>
            <person name="Oh Y.-L."/>
            <person name="Kong W.-S."/>
            <person name="Choi I.-G."/>
        </authorList>
    </citation>
    <scope>NUCLEOTIDE SEQUENCE [LARGE SCALE GENOMIC DNA]</scope>
    <source>
        <strain evidence="2 3">9006-11</strain>
    </source>
</reference>
<feature type="transmembrane region" description="Helical" evidence="1">
    <location>
        <begin position="66"/>
        <end position="90"/>
    </location>
</feature>
<dbReference type="EMBL" id="LUGG01000024">
    <property type="protein sequence ID" value="OBZ67334.1"/>
    <property type="molecule type" value="Genomic_DNA"/>
</dbReference>
<gene>
    <name evidence="2" type="ORF">A0H81_12632</name>
</gene>
<protein>
    <submittedName>
        <fullName evidence="2">Uncharacterized protein</fullName>
    </submittedName>
</protein>
<evidence type="ECO:0000256" key="1">
    <source>
        <dbReference type="SAM" id="Phobius"/>
    </source>
</evidence>
<evidence type="ECO:0000313" key="3">
    <source>
        <dbReference type="Proteomes" id="UP000092993"/>
    </source>
</evidence>
<dbReference type="Proteomes" id="UP000092993">
    <property type="component" value="Unassembled WGS sequence"/>
</dbReference>
<dbReference type="AlphaFoldDB" id="A0A1C7LWZ4"/>
<evidence type="ECO:0000313" key="2">
    <source>
        <dbReference type="EMBL" id="OBZ67334.1"/>
    </source>
</evidence>
<name>A0A1C7LWZ4_GRIFR</name>
<keyword evidence="3" id="KW-1185">Reference proteome</keyword>